<comment type="caution">
    <text evidence="1">The sequence shown here is derived from an EMBL/GenBank/DDBJ whole genome shotgun (WGS) entry which is preliminary data.</text>
</comment>
<gene>
    <name evidence="1" type="ORF">GCM10022214_01830</name>
</gene>
<evidence type="ECO:0008006" key="3">
    <source>
        <dbReference type="Google" id="ProtNLM"/>
    </source>
</evidence>
<dbReference type="RefSeq" id="WP_344939344.1">
    <property type="nucleotide sequence ID" value="NZ_BAAAZG010000001.1"/>
</dbReference>
<accession>A0ABP7UWP8</accession>
<keyword evidence="2" id="KW-1185">Reference proteome</keyword>
<protein>
    <recommendedName>
        <fullName evidence="3">CHAT domain-containing protein</fullName>
    </recommendedName>
</protein>
<organism evidence="1 2">
    <name type="scientific">Actinomadura miaoliensis</name>
    <dbReference type="NCBI Taxonomy" id="430685"/>
    <lineage>
        <taxon>Bacteria</taxon>
        <taxon>Bacillati</taxon>
        <taxon>Actinomycetota</taxon>
        <taxon>Actinomycetes</taxon>
        <taxon>Streptosporangiales</taxon>
        <taxon>Thermomonosporaceae</taxon>
        <taxon>Actinomadura</taxon>
    </lineage>
</organism>
<evidence type="ECO:0000313" key="2">
    <source>
        <dbReference type="Proteomes" id="UP001500683"/>
    </source>
</evidence>
<reference evidence="2" key="1">
    <citation type="journal article" date="2019" name="Int. J. Syst. Evol. Microbiol.">
        <title>The Global Catalogue of Microorganisms (GCM) 10K type strain sequencing project: providing services to taxonomists for standard genome sequencing and annotation.</title>
        <authorList>
            <consortium name="The Broad Institute Genomics Platform"/>
            <consortium name="The Broad Institute Genome Sequencing Center for Infectious Disease"/>
            <person name="Wu L."/>
            <person name="Ma J."/>
        </authorList>
    </citation>
    <scope>NUCLEOTIDE SEQUENCE [LARGE SCALE GENOMIC DNA]</scope>
    <source>
        <strain evidence="2">JCM 16702</strain>
    </source>
</reference>
<sequence length="178" mass="18998">MFSTTIDVVAIGHTGGEPHALRGLLAEYGADVRLLPIGAPQHLADVLGGRQSRAEHLVLCCHGDERGILLDELAPEIARSQPFNDVLTPENAAEVTRLSGTLVVSTGCMTGTEAFAEAFLRGGCSAYIAPEDYLEGTAAIAFVSAFYYHFLQLKTPLPDAVRLAANLGGDTTLFRLWN</sequence>
<name>A0ABP7UWP8_9ACTN</name>
<dbReference type="Proteomes" id="UP001500683">
    <property type="component" value="Unassembled WGS sequence"/>
</dbReference>
<evidence type="ECO:0000313" key="1">
    <source>
        <dbReference type="EMBL" id="GAA4054566.1"/>
    </source>
</evidence>
<proteinExistence type="predicted"/>
<dbReference type="EMBL" id="BAAAZG010000001">
    <property type="protein sequence ID" value="GAA4054566.1"/>
    <property type="molecule type" value="Genomic_DNA"/>
</dbReference>